<dbReference type="EMBL" id="CP016761">
    <property type="protein sequence ID" value="ANX13974.1"/>
    <property type="molecule type" value="Genomic_DNA"/>
</dbReference>
<dbReference type="STRING" id="255247.ABE41_018335"/>
<name>A0A1B1Z966_9BACL</name>
<protein>
    <recommendedName>
        <fullName evidence="1">N-acetyltransferase domain-containing protein</fullName>
    </recommendedName>
</protein>
<evidence type="ECO:0000259" key="1">
    <source>
        <dbReference type="PROSITE" id="PS51186"/>
    </source>
</evidence>
<dbReference type="CDD" id="cd04301">
    <property type="entry name" value="NAT_SF"/>
    <property type="match status" value="1"/>
</dbReference>
<dbReference type="InterPro" id="IPR000182">
    <property type="entry name" value="GNAT_dom"/>
</dbReference>
<organism evidence="2 3">
    <name type="scientific">Fictibacillus arsenicus</name>
    <dbReference type="NCBI Taxonomy" id="255247"/>
    <lineage>
        <taxon>Bacteria</taxon>
        <taxon>Bacillati</taxon>
        <taxon>Bacillota</taxon>
        <taxon>Bacilli</taxon>
        <taxon>Bacillales</taxon>
        <taxon>Fictibacillaceae</taxon>
        <taxon>Fictibacillus</taxon>
    </lineage>
</organism>
<sequence>MLKTYQFKEIKELHHLQEAVKLQMETWGKEVISSLPHLVAAIHNGGCVIGVLEDERLIGFCYGFPGISETHPKPYLVSHMMAIHPDYQNQKLGEKLKFKQREWAIDKGYERMNWTFDPLEIKNGYLNLTKLGGHVKTYIKSYYGEMNDKLNKGTPSDRFLLEWELQSPVVIEASKGQKNTSPRWNNYPLFLNFSLNGEIPHAESIKKLSDESGVLVPVPKQIQRLKKISPETAFNWRMEIRNAVTKLLSNDYILRGVLLDTEIGYYVFEKSGVNLNESYKTLDKS</sequence>
<dbReference type="GO" id="GO:0016747">
    <property type="term" value="F:acyltransferase activity, transferring groups other than amino-acyl groups"/>
    <property type="evidence" value="ECO:0007669"/>
    <property type="project" value="InterPro"/>
</dbReference>
<dbReference type="PANTHER" id="PTHR41700">
    <property type="entry name" value="GCN5-RELATED N-ACETYLTRANSFERASE"/>
    <property type="match status" value="1"/>
</dbReference>
<accession>A0A1B1Z966</accession>
<evidence type="ECO:0000313" key="2">
    <source>
        <dbReference type="EMBL" id="ANX13974.1"/>
    </source>
</evidence>
<dbReference type="SUPFAM" id="SSF55729">
    <property type="entry name" value="Acyl-CoA N-acyltransferases (Nat)"/>
    <property type="match status" value="1"/>
</dbReference>
<dbReference type="PROSITE" id="PS51186">
    <property type="entry name" value="GNAT"/>
    <property type="match status" value="1"/>
</dbReference>
<dbReference type="PANTHER" id="PTHR41700:SF1">
    <property type="entry name" value="N-ACETYLTRANSFERASE DOMAIN-CONTAINING PROTEIN"/>
    <property type="match status" value="1"/>
</dbReference>
<dbReference type="Proteomes" id="UP000077412">
    <property type="component" value="Chromosome"/>
</dbReference>
<feature type="domain" description="N-acetyltransferase" evidence="1">
    <location>
        <begin position="5"/>
        <end position="151"/>
    </location>
</feature>
<dbReference type="OrthoDB" id="9797990at2"/>
<evidence type="ECO:0000313" key="3">
    <source>
        <dbReference type="Proteomes" id="UP000077412"/>
    </source>
</evidence>
<dbReference type="Gene3D" id="3.40.630.30">
    <property type="match status" value="1"/>
</dbReference>
<reference evidence="2 3" key="1">
    <citation type="submission" date="2016-08" db="EMBL/GenBank/DDBJ databases">
        <title>Complete genome sequence of Fictibacillus arsenicus G25-54, a strain with toxicity to nematodes and a potential arsenic-resistance activity.</title>
        <authorList>
            <person name="Zheng Z."/>
        </authorList>
    </citation>
    <scope>NUCLEOTIDE SEQUENCE [LARGE SCALE GENOMIC DNA]</scope>
    <source>
        <strain evidence="2 3">G25-54</strain>
    </source>
</reference>
<dbReference type="KEGG" id="far:ABE41_018335"/>
<gene>
    <name evidence="2" type="ORF">ABE41_018335</name>
</gene>
<dbReference type="Pfam" id="PF00583">
    <property type="entry name" value="Acetyltransf_1"/>
    <property type="match status" value="1"/>
</dbReference>
<dbReference type="InterPro" id="IPR016181">
    <property type="entry name" value="Acyl_CoA_acyltransferase"/>
</dbReference>
<keyword evidence="3" id="KW-1185">Reference proteome</keyword>
<dbReference type="RefSeq" id="WP_066293518.1">
    <property type="nucleotide sequence ID" value="NZ_CP016761.1"/>
</dbReference>
<dbReference type="InterPro" id="IPR038764">
    <property type="entry name" value="GNAT_N_AcTrfase_prd"/>
</dbReference>
<dbReference type="AlphaFoldDB" id="A0A1B1Z966"/>
<proteinExistence type="predicted"/>